<reference evidence="1" key="1">
    <citation type="submission" date="2021-01" db="EMBL/GenBank/DDBJ databases">
        <authorList>
            <person name="Zahm M."/>
            <person name="Roques C."/>
            <person name="Cabau C."/>
            <person name="Klopp C."/>
            <person name="Donnadieu C."/>
            <person name="Jouanno E."/>
            <person name="Lampietro C."/>
            <person name="Louis A."/>
            <person name="Herpin A."/>
            <person name="Echchiki A."/>
            <person name="Berthelot C."/>
            <person name="Parey E."/>
            <person name="Roest-Crollius H."/>
            <person name="Braasch I."/>
            <person name="Postlethwait J."/>
            <person name="Bobe J."/>
            <person name="Montfort J."/>
            <person name="Bouchez O."/>
            <person name="Begum T."/>
            <person name="Mejri S."/>
            <person name="Adams A."/>
            <person name="Chen W.-J."/>
            <person name="Guiguen Y."/>
        </authorList>
    </citation>
    <scope>NUCLEOTIDE SEQUENCE</scope>
    <source>
        <tissue evidence="1">Blood</tissue>
    </source>
</reference>
<dbReference type="PANTHER" id="PTHR45690">
    <property type="entry name" value="NACHT, LRR AND PYD DOMAINS-CONTAINING PROTEIN 12"/>
    <property type="match status" value="1"/>
</dbReference>
<organism evidence="1 2">
    <name type="scientific">Albula goreensis</name>
    <dbReference type="NCBI Taxonomy" id="1534307"/>
    <lineage>
        <taxon>Eukaryota</taxon>
        <taxon>Metazoa</taxon>
        <taxon>Chordata</taxon>
        <taxon>Craniata</taxon>
        <taxon>Vertebrata</taxon>
        <taxon>Euteleostomi</taxon>
        <taxon>Actinopterygii</taxon>
        <taxon>Neopterygii</taxon>
        <taxon>Teleostei</taxon>
        <taxon>Albuliformes</taxon>
        <taxon>Albulidae</taxon>
        <taxon>Albula</taxon>
    </lineage>
</organism>
<keyword evidence="2" id="KW-1185">Reference proteome</keyword>
<gene>
    <name evidence="1" type="ORF">AGOR_G00235150</name>
</gene>
<comment type="caution">
    <text evidence="1">The sequence shown here is derived from an EMBL/GenBank/DDBJ whole genome shotgun (WGS) entry which is preliminary data.</text>
</comment>
<dbReference type="AlphaFoldDB" id="A0A8T3CLZ2"/>
<dbReference type="GO" id="GO:0005737">
    <property type="term" value="C:cytoplasm"/>
    <property type="evidence" value="ECO:0007669"/>
    <property type="project" value="TreeGrafter"/>
</dbReference>
<dbReference type="GO" id="GO:0050729">
    <property type="term" value="P:positive regulation of inflammatory response"/>
    <property type="evidence" value="ECO:0007669"/>
    <property type="project" value="TreeGrafter"/>
</dbReference>
<dbReference type="Pfam" id="PF13516">
    <property type="entry name" value="LRR_6"/>
    <property type="match status" value="3"/>
</dbReference>
<dbReference type="InterPro" id="IPR001611">
    <property type="entry name" value="Leu-rich_rpt"/>
</dbReference>
<dbReference type="Gene3D" id="3.80.10.10">
    <property type="entry name" value="Ribonuclease Inhibitor"/>
    <property type="match status" value="2"/>
</dbReference>
<dbReference type="OrthoDB" id="120976at2759"/>
<proteinExistence type="predicted"/>
<dbReference type="EMBL" id="JAERUA010000023">
    <property type="protein sequence ID" value="KAI1883785.1"/>
    <property type="molecule type" value="Genomic_DNA"/>
</dbReference>
<protein>
    <submittedName>
        <fullName evidence="1">Uncharacterized protein</fullName>
    </submittedName>
</protein>
<dbReference type="InterPro" id="IPR032675">
    <property type="entry name" value="LRR_dom_sf"/>
</dbReference>
<dbReference type="SMART" id="SM00368">
    <property type="entry name" value="LRR_RI"/>
    <property type="match status" value="7"/>
</dbReference>
<sequence length="418" mass="45211">MERDCKNGPSMGLQATLKAGKGGSVISPVIQGHSLSNVTINITGSHIQNDDKQRRASSADQLLIEEVKSHHKSMLLRKFEHVIQYVPGEVDCLNLRSFRLREQGVLRMLPIAKHYKRVILSHCCLTSQSCADVSHLLMSQHSQLTELELTWNILMDAGIKLLCSGLTHPNCRLRKLGLRQCGLTSLSCEDLAMVLTTMTSLRELELSRNLIGDRGVSQLSIGLCHPTCRLQKLKLQGCELTAGCLGDEGVKLLVSGLRDPCCHLETLCLHSCGLTAASCEAMGSVLASEHSSLRVLVLALNALGDEGLNALCVGLQSPHSKLEELGLEFCTLTSAASSAIQSSALELSELNLTKNRLTDAAIEALIPALREPSSKLCNVNLLGAQVSWALKGELASVLAEVRQSGKDISFQLEPNKTL</sequence>
<dbReference type="PANTHER" id="PTHR45690:SF4">
    <property type="entry name" value="NACHT, LRR AND PYD DOMAINS-CONTAINING PROTEIN 10"/>
    <property type="match status" value="1"/>
</dbReference>
<name>A0A8T3CLZ2_9TELE</name>
<dbReference type="SUPFAM" id="SSF52047">
    <property type="entry name" value="RNI-like"/>
    <property type="match status" value="1"/>
</dbReference>
<evidence type="ECO:0000313" key="1">
    <source>
        <dbReference type="EMBL" id="KAI1883785.1"/>
    </source>
</evidence>
<accession>A0A8T3CLZ2</accession>
<evidence type="ECO:0000313" key="2">
    <source>
        <dbReference type="Proteomes" id="UP000829720"/>
    </source>
</evidence>
<dbReference type="Proteomes" id="UP000829720">
    <property type="component" value="Unassembled WGS sequence"/>
</dbReference>
<dbReference type="InterPro" id="IPR050637">
    <property type="entry name" value="NLRP_innate_immun_reg"/>
</dbReference>